<name>A0A0A8YQR5_ARUDO</name>
<organism evidence="1">
    <name type="scientific">Arundo donax</name>
    <name type="common">Giant reed</name>
    <name type="synonym">Donax arundinaceus</name>
    <dbReference type="NCBI Taxonomy" id="35708"/>
    <lineage>
        <taxon>Eukaryota</taxon>
        <taxon>Viridiplantae</taxon>
        <taxon>Streptophyta</taxon>
        <taxon>Embryophyta</taxon>
        <taxon>Tracheophyta</taxon>
        <taxon>Spermatophyta</taxon>
        <taxon>Magnoliopsida</taxon>
        <taxon>Liliopsida</taxon>
        <taxon>Poales</taxon>
        <taxon>Poaceae</taxon>
        <taxon>PACMAD clade</taxon>
        <taxon>Arundinoideae</taxon>
        <taxon>Arundineae</taxon>
        <taxon>Arundo</taxon>
    </lineage>
</organism>
<sequence>MREIPHSSSLLSVPSFTRLPCSRR</sequence>
<reference evidence="1" key="2">
    <citation type="journal article" date="2015" name="Data Brief">
        <title>Shoot transcriptome of the giant reed, Arundo donax.</title>
        <authorList>
            <person name="Barrero R.A."/>
            <person name="Guerrero F.D."/>
            <person name="Moolhuijzen P."/>
            <person name="Goolsby J.A."/>
            <person name="Tidwell J."/>
            <person name="Bellgard S.E."/>
            <person name="Bellgard M.I."/>
        </authorList>
    </citation>
    <scope>NUCLEOTIDE SEQUENCE</scope>
    <source>
        <tissue evidence="1">Shoot tissue taken approximately 20 cm above the soil surface</tissue>
    </source>
</reference>
<protein>
    <submittedName>
        <fullName evidence="1">Uncharacterized protein</fullName>
    </submittedName>
</protein>
<accession>A0A0A8YQR5</accession>
<evidence type="ECO:0000313" key="1">
    <source>
        <dbReference type="EMBL" id="JAD24722.1"/>
    </source>
</evidence>
<dbReference type="AlphaFoldDB" id="A0A0A8YQR5"/>
<proteinExistence type="predicted"/>
<dbReference type="EMBL" id="GBRH01273173">
    <property type="protein sequence ID" value="JAD24722.1"/>
    <property type="molecule type" value="Transcribed_RNA"/>
</dbReference>
<reference evidence="1" key="1">
    <citation type="submission" date="2014-09" db="EMBL/GenBank/DDBJ databases">
        <authorList>
            <person name="Magalhaes I.L.F."/>
            <person name="Oliveira U."/>
            <person name="Santos F.R."/>
            <person name="Vidigal T.H.D.A."/>
            <person name="Brescovit A.D."/>
            <person name="Santos A.J."/>
        </authorList>
    </citation>
    <scope>NUCLEOTIDE SEQUENCE</scope>
    <source>
        <tissue evidence="1">Shoot tissue taken approximately 20 cm above the soil surface</tissue>
    </source>
</reference>